<dbReference type="KEGG" id="ahm:TL08_05835"/>
<organism evidence="6 7">
    <name type="scientific">Actinoalloteichus hymeniacidonis</name>
    <dbReference type="NCBI Taxonomy" id="340345"/>
    <lineage>
        <taxon>Bacteria</taxon>
        <taxon>Bacillati</taxon>
        <taxon>Actinomycetota</taxon>
        <taxon>Actinomycetes</taxon>
        <taxon>Pseudonocardiales</taxon>
        <taxon>Pseudonocardiaceae</taxon>
        <taxon>Actinoalloteichus</taxon>
    </lineage>
</organism>
<evidence type="ECO:0000256" key="4">
    <source>
        <dbReference type="PIRSR" id="PIRSR001112-1"/>
    </source>
</evidence>
<dbReference type="Proteomes" id="UP000095210">
    <property type="component" value="Chromosome"/>
</dbReference>
<dbReference type="RefSeq" id="WP_069847148.1">
    <property type="nucleotide sequence ID" value="NZ_CP014859.1"/>
</dbReference>
<gene>
    <name evidence="6" type="ORF">TL08_05835</name>
</gene>
<reference evidence="7" key="1">
    <citation type="submission" date="2016-03" db="EMBL/GenBank/DDBJ databases">
        <title>Complete genome sequence of the type strain Actinoalloteichus hymeniacidonis DSM 45092.</title>
        <authorList>
            <person name="Schaffert L."/>
            <person name="Albersmeier A."/>
            <person name="Winkler A."/>
            <person name="Kalinowski J."/>
            <person name="Zotchev S."/>
            <person name="Ruckert C."/>
        </authorList>
    </citation>
    <scope>NUCLEOTIDE SEQUENCE [LARGE SCALE GENOMIC DNA]</scope>
    <source>
        <strain evidence="7">HPA177(T) (DSM 45092(T))</strain>
    </source>
</reference>
<dbReference type="InterPro" id="IPR000639">
    <property type="entry name" value="Epox_hydrolase-like"/>
</dbReference>
<keyword evidence="2" id="KW-0058">Aromatic hydrocarbons catabolism</keyword>
<dbReference type="Gene3D" id="3.40.50.1820">
    <property type="entry name" value="alpha/beta hydrolase"/>
    <property type="match status" value="1"/>
</dbReference>
<keyword evidence="3 6" id="KW-0378">Hydrolase</keyword>
<evidence type="ECO:0000256" key="2">
    <source>
        <dbReference type="ARBA" id="ARBA00022797"/>
    </source>
</evidence>
<evidence type="ECO:0000313" key="6">
    <source>
        <dbReference type="EMBL" id="AOS61992.1"/>
    </source>
</evidence>
<dbReference type="PANTHER" id="PTHR21661">
    <property type="entry name" value="EPOXIDE HYDROLASE 1-RELATED"/>
    <property type="match status" value="1"/>
</dbReference>
<dbReference type="SUPFAM" id="SSF53474">
    <property type="entry name" value="alpha/beta-Hydrolases"/>
    <property type="match status" value="1"/>
</dbReference>
<proteinExistence type="inferred from homology"/>
<dbReference type="PIRSF" id="PIRSF001112">
    <property type="entry name" value="Epoxide_hydrolase"/>
    <property type="match status" value="1"/>
</dbReference>
<dbReference type="GO" id="GO:0016746">
    <property type="term" value="F:acyltransferase activity"/>
    <property type="evidence" value="ECO:0007669"/>
    <property type="project" value="UniProtKB-KW"/>
</dbReference>
<dbReference type="GO" id="GO:0004301">
    <property type="term" value="F:epoxide hydrolase activity"/>
    <property type="evidence" value="ECO:0007669"/>
    <property type="project" value="TreeGrafter"/>
</dbReference>
<feature type="active site" description="Nucleophile" evidence="4">
    <location>
        <position position="185"/>
    </location>
</feature>
<dbReference type="InterPro" id="IPR029058">
    <property type="entry name" value="AB_hydrolase_fold"/>
</dbReference>
<evidence type="ECO:0000259" key="5">
    <source>
        <dbReference type="Pfam" id="PF06441"/>
    </source>
</evidence>
<accession>A0AAC9HME7</accession>
<keyword evidence="6" id="KW-0808">Transferase</keyword>
<comment type="similarity">
    <text evidence="1">Belongs to the peptidase S33 family.</text>
</comment>
<dbReference type="AlphaFoldDB" id="A0AAC9HME7"/>
<dbReference type="Pfam" id="PF06441">
    <property type="entry name" value="EHN"/>
    <property type="match status" value="1"/>
</dbReference>
<dbReference type="EMBL" id="CP014859">
    <property type="protein sequence ID" value="AOS61992.1"/>
    <property type="molecule type" value="Genomic_DNA"/>
</dbReference>
<evidence type="ECO:0000256" key="1">
    <source>
        <dbReference type="ARBA" id="ARBA00010088"/>
    </source>
</evidence>
<feature type="domain" description="Epoxide hydrolase N-terminal" evidence="5">
    <location>
        <begin position="13"/>
        <end position="117"/>
    </location>
</feature>
<sequence length="393" mass="43637">MSPAGAESAESTVRPFTIAIDEGELVELRDRIARTRWPSPAPGAAWEQGTDAAYLREMLDHWAHRFDWRATEAELNRFPQFRMDLDGVPIHFVHQRAAHGPGIPLILTHGWPSTFVELLPLVPLLTDPAAHGLTGPAFDVVIPSLPGYGFSGRPDREHTMRDTAAWWHRLMNGLGYRRYGAHGGDLGSGVSTFLALDHPEAVSGLHLSNLEFAPVLDDQSPPLSPAERAYAEAESAWEEHEGAYNLLLSTKPQTLAYGLADSPAALAAWVLEKWRAWSDCGGDLDSRFSRDFLATTLTLFWAAQDVGLSLRDYHDNRAVYDAVTPQDRVRVPTGIALFDHEFVDCGTPPREWAERLYEVRRWRRMPRGGHFAGTEEPGLLAEELGAFFGEQAG</sequence>
<dbReference type="InterPro" id="IPR016292">
    <property type="entry name" value="Epoxide_hydrolase"/>
</dbReference>
<dbReference type="PANTHER" id="PTHR21661:SF35">
    <property type="entry name" value="EPOXIDE HYDROLASE"/>
    <property type="match status" value="1"/>
</dbReference>
<name>A0AAC9HME7_9PSEU</name>
<feature type="active site" description="Proton donor" evidence="4">
    <location>
        <position position="313"/>
    </location>
</feature>
<keyword evidence="7" id="KW-1185">Reference proteome</keyword>
<evidence type="ECO:0000313" key="7">
    <source>
        <dbReference type="Proteomes" id="UP000095210"/>
    </source>
</evidence>
<protein>
    <submittedName>
        <fullName evidence="6">Hydrolase or acyltransferase of alpha/beta superfamily</fullName>
    </submittedName>
</protein>
<evidence type="ECO:0000256" key="3">
    <source>
        <dbReference type="ARBA" id="ARBA00022801"/>
    </source>
</evidence>
<dbReference type="GO" id="GO:0097176">
    <property type="term" value="P:epoxide metabolic process"/>
    <property type="evidence" value="ECO:0007669"/>
    <property type="project" value="TreeGrafter"/>
</dbReference>
<dbReference type="PRINTS" id="PR00412">
    <property type="entry name" value="EPOXHYDRLASE"/>
</dbReference>
<dbReference type="InterPro" id="IPR010497">
    <property type="entry name" value="Epoxide_hydro_N"/>
</dbReference>
<feature type="active site" description="Proton acceptor" evidence="4">
    <location>
        <position position="370"/>
    </location>
</feature>
<keyword evidence="6" id="KW-0012">Acyltransferase</keyword>